<gene>
    <name evidence="8" type="ORF">ACFQ4B_23895</name>
</gene>
<dbReference type="Proteomes" id="UP001597180">
    <property type="component" value="Unassembled WGS sequence"/>
</dbReference>
<protein>
    <submittedName>
        <fullName evidence="8">MFS transporter</fullName>
    </submittedName>
</protein>
<dbReference type="Pfam" id="PF07690">
    <property type="entry name" value="MFS_1"/>
    <property type="match status" value="1"/>
</dbReference>
<dbReference type="EMBL" id="JBHTLU010000031">
    <property type="protein sequence ID" value="MFD1223169.1"/>
    <property type="molecule type" value="Genomic_DNA"/>
</dbReference>
<comment type="caution">
    <text evidence="8">The sequence shown here is derived from an EMBL/GenBank/DDBJ whole genome shotgun (WGS) entry which is preliminary data.</text>
</comment>
<dbReference type="InterPro" id="IPR005829">
    <property type="entry name" value="Sugar_transporter_CS"/>
</dbReference>
<organism evidence="8 9">
    <name type="scientific">Paenibacillus vulneris</name>
    <dbReference type="NCBI Taxonomy" id="1133364"/>
    <lineage>
        <taxon>Bacteria</taxon>
        <taxon>Bacillati</taxon>
        <taxon>Bacillota</taxon>
        <taxon>Bacilli</taxon>
        <taxon>Bacillales</taxon>
        <taxon>Paenibacillaceae</taxon>
        <taxon>Paenibacillus</taxon>
    </lineage>
</organism>
<evidence type="ECO:0000256" key="4">
    <source>
        <dbReference type="ARBA" id="ARBA00022989"/>
    </source>
</evidence>
<dbReference type="InterPro" id="IPR011701">
    <property type="entry name" value="MFS"/>
</dbReference>
<keyword evidence="2" id="KW-0813">Transport</keyword>
<dbReference type="SUPFAM" id="SSF103473">
    <property type="entry name" value="MFS general substrate transporter"/>
    <property type="match status" value="1"/>
</dbReference>
<comment type="subcellular location">
    <subcellularLocation>
        <location evidence="1">Cell membrane</location>
        <topology evidence="1">Multi-pass membrane protein</topology>
    </subcellularLocation>
</comment>
<evidence type="ECO:0000256" key="6">
    <source>
        <dbReference type="SAM" id="Phobius"/>
    </source>
</evidence>
<feature type="transmembrane region" description="Helical" evidence="6">
    <location>
        <begin position="290"/>
        <end position="307"/>
    </location>
</feature>
<keyword evidence="5 6" id="KW-0472">Membrane</keyword>
<feature type="transmembrane region" description="Helical" evidence="6">
    <location>
        <begin position="12"/>
        <end position="35"/>
    </location>
</feature>
<evidence type="ECO:0000256" key="2">
    <source>
        <dbReference type="ARBA" id="ARBA00022448"/>
    </source>
</evidence>
<feature type="transmembrane region" description="Helical" evidence="6">
    <location>
        <begin position="260"/>
        <end position="278"/>
    </location>
</feature>
<dbReference type="CDD" id="cd17478">
    <property type="entry name" value="MFS_FsR"/>
    <property type="match status" value="1"/>
</dbReference>
<accession>A0ABW3US61</accession>
<dbReference type="InterPro" id="IPR036259">
    <property type="entry name" value="MFS_trans_sf"/>
</dbReference>
<reference evidence="9" key="1">
    <citation type="journal article" date="2019" name="Int. J. Syst. Evol. Microbiol.">
        <title>The Global Catalogue of Microorganisms (GCM) 10K type strain sequencing project: providing services to taxonomists for standard genome sequencing and annotation.</title>
        <authorList>
            <consortium name="The Broad Institute Genomics Platform"/>
            <consortium name="The Broad Institute Genome Sequencing Center for Infectious Disease"/>
            <person name="Wu L."/>
            <person name="Ma J."/>
        </authorList>
    </citation>
    <scope>NUCLEOTIDE SEQUENCE [LARGE SCALE GENOMIC DNA]</scope>
    <source>
        <strain evidence="9">CCUG 53270</strain>
    </source>
</reference>
<sequence>MNQQAVLRQPSTTIFSVLFAISFVHFLNDAIQSVIPAMFPILRDSLKLSFAQIGWIGFTLNMTASVIQPVIGLYTDSRPKPYLLPIGMIFSLTGVIGLAYAPSFIMLLLFVILIGIGSAVLHPESSRVAHLAGGNRKGLAQSIFQVGGNTGQALAPVMAALIFIPLGQQSILWFTLAAGAAIIIQLYVSRWYGTHLQNNSRVNAAVHPNERGARLSKGTVAVALAVLVSLLFSKFVYMASMTGYYAFFLMERFHMTVQDAQYYLFALLIAGMLGTLAGGPLADRFGRRNTIWFSILGTAPFSILLPFAGPAWSMVLCICIGLILLSGFSVIVVYAQELLPGKVGTIAGLFFGLAFGLGGIGSALLGYLADSAGLDIVIKVSAFLPLLGLLAILLPSDAKLSGR</sequence>
<dbReference type="RefSeq" id="WP_345589253.1">
    <property type="nucleotide sequence ID" value="NZ_BAABJG010000015.1"/>
</dbReference>
<evidence type="ECO:0000313" key="9">
    <source>
        <dbReference type="Proteomes" id="UP001597180"/>
    </source>
</evidence>
<proteinExistence type="predicted"/>
<feature type="transmembrane region" description="Helical" evidence="6">
    <location>
        <begin position="313"/>
        <end position="334"/>
    </location>
</feature>
<evidence type="ECO:0000256" key="1">
    <source>
        <dbReference type="ARBA" id="ARBA00004651"/>
    </source>
</evidence>
<feature type="transmembrane region" description="Helical" evidence="6">
    <location>
        <begin position="143"/>
        <end position="164"/>
    </location>
</feature>
<evidence type="ECO:0000256" key="3">
    <source>
        <dbReference type="ARBA" id="ARBA00022692"/>
    </source>
</evidence>
<dbReference type="InterPro" id="IPR020846">
    <property type="entry name" value="MFS_dom"/>
</dbReference>
<dbReference type="PROSITE" id="PS50850">
    <property type="entry name" value="MFS"/>
    <property type="match status" value="1"/>
</dbReference>
<feature type="transmembrane region" description="Helical" evidence="6">
    <location>
        <begin position="374"/>
        <end position="394"/>
    </location>
</feature>
<dbReference type="PANTHER" id="PTHR43129:SF1">
    <property type="entry name" value="FOSMIDOMYCIN RESISTANCE PROTEIN"/>
    <property type="match status" value="1"/>
</dbReference>
<feature type="transmembrane region" description="Helical" evidence="6">
    <location>
        <begin position="82"/>
        <end position="99"/>
    </location>
</feature>
<evidence type="ECO:0000313" key="8">
    <source>
        <dbReference type="EMBL" id="MFD1223169.1"/>
    </source>
</evidence>
<feature type="transmembrane region" description="Helical" evidence="6">
    <location>
        <begin position="55"/>
        <end position="75"/>
    </location>
</feature>
<name>A0ABW3US61_9BACL</name>
<dbReference type="Gene3D" id="1.20.1250.20">
    <property type="entry name" value="MFS general substrate transporter like domains"/>
    <property type="match status" value="2"/>
</dbReference>
<feature type="transmembrane region" description="Helical" evidence="6">
    <location>
        <begin position="105"/>
        <end position="122"/>
    </location>
</feature>
<feature type="transmembrane region" description="Helical" evidence="6">
    <location>
        <begin position="346"/>
        <end position="368"/>
    </location>
</feature>
<keyword evidence="9" id="KW-1185">Reference proteome</keyword>
<feature type="domain" description="Major facilitator superfamily (MFS) profile" evidence="7">
    <location>
        <begin position="17"/>
        <end position="399"/>
    </location>
</feature>
<keyword evidence="4 6" id="KW-1133">Transmembrane helix</keyword>
<dbReference type="PROSITE" id="PS00216">
    <property type="entry name" value="SUGAR_TRANSPORT_1"/>
    <property type="match status" value="1"/>
</dbReference>
<dbReference type="PANTHER" id="PTHR43129">
    <property type="entry name" value="FOSMIDOMYCIN RESISTANCE PROTEIN"/>
    <property type="match status" value="1"/>
</dbReference>
<feature type="transmembrane region" description="Helical" evidence="6">
    <location>
        <begin position="220"/>
        <end position="240"/>
    </location>
</feature>
<feature type="transmembrane region" description="Helical" evidence="6">
    <location>
        <begin position="170"/>
        <end position="188"/>
    </location>
</feature>
<keyword evidence="3 6" id="KW-0812">Transmembrane</keyword>
<evidence type="ECO:0000256" key="5">
    <source>
        <dbReference type="ARBA" id="ARBA00023136"/>
    </source>
</evidence>
<evidence type="ECO:0000259" key="7">
    <source>
        <dbReference type="PROSITE" id="PS50850"/>
    </source>
</evidence>